<gene>
    <name evidence="1" type="ORF">DSM106972_046960</name>
</gene>
<dbReference type="OrthoDB" id="512110at2"/>
<comment type="caution">
    <text evidence="1">The sequence shown here is derived from an EMBL/GenBank/DDBJ whole genome shotgun (WGS) entry which is preliminary data.</text>
</comment>
<dbReference type="EMBL" id="RSCL01000012">
    <property type="protein sequence ID" value="RUT03782.1"/>
    <property type="molecule type" value="Genomic_DNA"/>
</dbReference>
<evidence type="ECO:0000313" key="1">
    <source>
        <dbReference type="EMBL" id="RUT03782.1"/>
    </source>
</evidence>
<keyword evidence="2" id="KW-1185">Reference proteome</keyword>
<protein>
    <submittedName>
        <fullName evidence="1">Uncharacterized protein</fullName>
    </submittedName>
</protein>
<organism evidence="1 2">
    <name type="scientific">Dulcicalothrix desertica PCC 7102</name>
    <dbReference type="NCBI Taxonomy" id="232991"/>
    <lineage>
        <taxon>Bacteria</taxon>
        <taxon>Bacillati</taxon>
        <taxon>Cyanobacteriota</taxon>
        <taxon>Cyanophyceae</taxon>
        <taxon>Nostocales</taxon>
        <taxon>Calotrichaceae</taxon>
        <taxon>Dulcicalothrix</taxon>
    </lineage>
</organism>
<dbReference type="AlphaFoldDB" id="A0A433VCF0"/>
<sequence length="136" mass="15165">MGTEQTTLAASAAEITKSMLPDLEQLSKCAEEPVAVVFADSLLRKMRSLHDAHMYDPYTEAVMALHDALAHQNRWINYTSNQYEGAYKLFSALVNKNTITNADVENTIISLENIGFNTLPFGTILDDDSYEDSEEV</sequence>
<dbReference type="RefSeq" id="WP_127083069.1">
    <property type="nucleotide sequence ID" value="NZ_RSCL01000012.1"/>
</dbReference>
<name>A0A433VCF0_9CYAN</name>
<reference evidence="1" key="2">
    <citation type="journal article" date="2019" name="Genome Biol. Evol.">
        <title>Day and night: Metabolic profiles and evolutionary relationships of six axenic non-marine cyanobacteria.</title>
        <authorList>
            <person name="Will S.E."/>
            <person name="Henke P."/>
            <person name="Boedeker C."/>
            <person name="Huang S."/>
            <person name="Brinkmann H."/>
            <person name="Rohde M."/>
            <person name="Jarek M."/>
            <person name="Friedl T."/>
            <person name="Seufert S."/>
            <person name="Schumacher M."/>
            <person name="Overmann J."/>
            <person name="Neumann-Schaal M."/>
            <person name="Petersen J."/>
        </authorList>
    </citation>
    <scope>NUCLEOTIDE SEQUENCE [LARGE SCALE GENOMIC DNA]</scope>
    <source>
        <strain evidence="1">PCC 7102</strain>
    </source>
</reference>
<accession>A0A433VCF0</accession>
<proteinExistence type="predicted"/>
<evidence type="ECO:0000313" key="2">
    <source>
        <dbReference type="Proteomes" id="UP000271624"/>
    </source>
</evidence>
<reference evidence="1" key="1">
    <citation type="submission" date="2018-12" db="EMBL/GenBank/DDBJ databases">
        <authorList>
            <person name="Will S."/>
            <person name="Neumann-Schaal M."/>
            <person name="Henke P."/>
        </authorList>
    </citation>
    <scope>NUCLEOTIDE SEQUENCE</scope>
    <source>
        <strain evidence="1">PCC 7102</strain>
    </source>
</reference>
<dbReference type="Proteomes" id="UP000271624">
    <property type="component" value="Unassembled WGS sequence"/>
</dbReference>